<reference evidence="1" key="1">
    <citation type="journal article" date="2020" name="Phytopathology">
        <title>Genome Sequence Resources of Colletotrichum truncatum, C. plurivorum, C. musicola, and C. sojae: Four Species Pathogenic to Soybean (Glycine max).</title>
        <authorList>
            <person name="Rogerio F."/>
            <person name="Boufleur T.R."/>
            <person name="Ciampi-Guillardi M."/>
            <person name="Sukno S.A."/>
            <person name="Thon M.R."/>
            <person name="Massola Junior N.S."/>
            <person name="Baroncelli R."/>
        </authorList>
    </citation>
    <scope>NUCLEOTIDE SEQUENCE</scope>
    <source>
        <strain evidence="1">LFN0074</strain>
    </source>
</reference>
<dbReference type="Proteomes" id="UP000639643">
    <property type="component" value="Unassembled WGS sequence"/>
</dbReference>
<comment type="caution">
    <text evidence="1">The sequence shown here is derived from an EMBL/GenBank/DDBJ whole genome shotgun (WGS) entry which is preliminary data.</text>
</comment>
<gene>
    <name evidence="1" type="ORF">CMUS01_16826</name>
</gene>
<evidence type="ECO:0000313" key="2">
    <source>
        <dbReference type="Proteomes" id="UP000639643"/>
    </source>
</evidence>
<sequence>EDEKEDLDVLLRQVPEIERRIAELTAA</sequence>
<feature type="non-terminal residue" evidence="1">
    <location>
        <position position="1"/>
    </location>
</feature>
<evidence type="ECO:0000313" key="1">
    <source>
        <dbReference type="EMBL" id="KAF6780570.1"/>
    </source>
</evidence>
<protein>
    <submittedName>
        <fullName evidence="1">ABC transporter transmembrane region 2</fullName>
    </submittedName>
</protein>
<dbReference type="AlphaFoldDB" id="A0A8H6IKI7"/>
<keyword evidence="2" id="KW-1185">Reference proteome</keyword>
<organism evidence="1 2">
    <name type="scientific">Colletotrichum musicola</name>
    <dbReference type="NCBI Taxonomy" id="2175873"/>
    <lineage>
        <taxon>Eukaryota</taxon>
        <taxon>Fungi</taxon>
        <taxon>Dikarya</taxon>
        <taxon>Ascomycota</taxon>
        <taxon>Pezizomycotina</taxon>
        <taxon>Sordariomycetes</taxon>
        <taxon>Hypocreomycetidae</taxon>
        <taxon>Glomerellales</taxon>
        <taxon>Glomerellaceae</taxon>
        <taxon>Colletotrichum</taxon>
        <taxon>Colletotrichum orchidearum species complex</taxon>
    </lineage>
</organism>
<proteinExistence type="predicted"/>
<keyword evidence="1" id="KW-0472">Membrane</keyword>
<dbReference type="EMBL" id="WIGM01002453">
    <property type="protein sequence ID" value="KAF6780570.1"/>
    <property type="molecule type" value="Genomic_DNA"/>
</dbReference>
<keyword evidence="1" id="KW-0812">Transmembrane</keyword>
<accession>A0A8H6IKI7</accession>
<name>A0A8H6IKI7_9PEZI</name>